<dbReference type="EMBL" id="CP009574">
    <property type="protein sequence ID" value="AIT10034.1"/>
    <property type="molecule type" value="Genomic_DNA"/>
</dbReference>
<protein>
    <submittedName>
        <fullName evidence="1">Uncharacterized protein</fullName>
    </submittedName>
</protein>
<proteinExistence type="predicted"/>
<dbReference type="STRING" id="1547445.LO80_08655"/>
<dbReference type="Proteomes" id="UP000029672">
    <property type="component" value="Chromosome"/>
</dbReference>
<sequence>MKIARYKKGFIKIDEYNSKLHFGNIYCPDCGKVKLKLIRKAGQESYFDFIKDESKHDELCPKARRPIQDSKITELVQSDSKKDMSKLNFLVNKNLERSIDLLTKLEKDGELKEEDRLNLMPFKKQQLVENRTREYSKQDLYTINSLELADLDIEKIINKYCIVYGIAGITASDIEDSKKLLFKIDQDSRFSIFIAPSQVKYLDFDKGKRAKFAVFGKFKKSGKFLNLEIRSTRDLVIKD</sequence>
<dbReference type="HOGENOM" id="CLU_1164523_0_0_6"/>
<accession>A0A097ER57</accession>
<organism evidence="1 2">
    <name type="scientific">Candidatus Francisella endociliophora</name>
    <dbReference type="NCBI Taxonomy" id="653937"/>
    <lineage>
        <taxon>Bacteria</taxon>
        <taxon>Pseudomonadati</taxon>
        <taxon>Pseudomonadota</taxon>
        <taxon>Gammaproteobacteria</taxon>
        <taxon>Thiotrichales</taxon>
        <taxon>Francisellaceae</taxon>
        <taxon>Francisella</taxon>
    </lineage>
</organism>
<gene>
    <name evidence="1" type="ORF">LO80_08655</name>
</gene>
<keyword evidence="2" id="KW-1185">Reference proteome</keyword>
<dbReference type="KEGG" id="frf:LO80_08655"/>
<evidence type="ECO:0000313" key="2">
    <source>
        <dbReference type="Proteomes" id="UP000029672"/>
    </source>
</evidence>
<reference evidence="1 2" key="1">
    <citation type="submission" date="2014-10" db="EMBL/GenBank/DDBJ databases">
        <title>Whole genome sequence of Francisella endociliophora strain FSC1006, isolated from a laboratory culture of the marine ciliate Euplotes raikovi.</title>
        <authorList>
            <person name="Granberg M."/>
            <person name="Backman S."/>
            <person name="Lundmark E."/>
            <person name="Nilsson E."/>
            <person name="Karlsson E."/>
            <person name="Thelaus J."/>
            <person name="Ohrman C."/>
            <person name="Larkeryd A."/>
            <person name="Stenberg P."/>
        </authorList>
    </citation>
    <scope>NUCLEOTIDE SEQUENCE [LARGE SCALE GENOMIC DNA]</scope>
    <source>
        <strain evidence="1 2">FSC1006</strain>
    </source>
</reference>
<dbReference type="RefSeq" id="WP_040010409.1">
    <property type="nucleotide sequence ID" value="NZ_CP009574.1"/>
</dbReference>
<name>A0A097ER57_9GAMM</name>
<evidence type="ECO:0000313" key="1">
    <source>
        <dbReference type="EMBL" id="AIT10034.1"/>
    </source>
</evidence>
<dbReference type="OrthoDB" id="5605107at2"/>
<dbReference type="AlphaFoldDB" id="A0A097ER57"/>